<proteinExistence type="predicted"/>
<organism evidence="1">
    <name type="scientific">Sulfurovum sp. enrichment culture clone C5</name>
    <dbReference type="NCBI Taxonomy" id="497650"/>
    <lineage>
        <taxon>Bacteria</taxon>
        <taxon>Pseudomonadati</taxon>
        <taxon>Campylobacterota</taxon>
        <taxon>Epsilonproteobacteria</taxon>
        <taxon>Campylobacterales</taxon>
        <taxon>Sulfurovaceae</taxon>
        <taxon>Sulfurovum</taxon>
        <taxon>environmental samples</taxon>
    </lineage>
</organism>
<gene>
    <name evidence="1" type="ORF">BN3087_210014</name>
</gene>
<evidence type="ECO:0008006" key="2">
    <source>
        <dbReference type="Google" id="ProtNLM"/>
    </source>
</evidence>
<dbReference type="InterPro" id="IPR024453">
    <property type="entry name" value="Peptidase_C92"/>
</dbReference>
<dbReference type="Gene3D" id="3.90.1720.10">
    <property type="entry name" value="endopeptidase domain like (from Nostoc punctiforme)"/>
    <property type="match status" value="1"/>
</dbReference>
<evidence type="ECO:0000313" key="1">
    <source>
        <dbReference type="EMBL" id="CUV65167.1"/>
    </source>
</evidence>
<name>A0A0S4XLK2_9BACT</name>
<reference evidence="1" key="1">
    <citation type="submission" date="2015-11" db="EMBL/GenBank/DDBJ databases">
        <authorList>
            <person name="Zhang Y."/>
            <person name="Guo Z."/>
        </authorList>
    </citation>
    <scope>NUCLEOTIDE SEQUENCE</scope>
    <source>
        <strain evidence="1">BN30871</strain>
    </source>
</reference>
<dbReference type="InterPro" id="IPR038765">
    <property type="entry name" value="Papain-like_cys_pep_sf"/>
</dbReference>
<sequence length="507" mass="58530">MVFLKFFDILIFNNIKKFDKFKQSVQGYFMKKLFTILLFLSTFLLAENKIDTKKQIQQEIFNSIRVFEESLTIRDKMVELYNKLHAKSSTKQPLSGKDLEDLSNTTSSFLKQREKLYDLATKYEKETKSISNDKESKDIQMAKVSISLASTLLMYDNWMLAISQYQNDNLLRFHLNNPDSGYGIGYRELSKMASSFASSQNRYRTKSAIDWYEKNRQNDEIDFENYKYISTLIKNSPSYAIIKENDTSNIINTKIEQTTFDFIDTGKSVKNETTNLVSLLFGNTVGMVATRKGKLYDSQEILTSTKSNLKAGDILLEKTPFRLTDSFIPGHWGHAALWIGDEQELKELGLWEHEAIVPYHDKIKNSKHIIEALREGVVINSMEHFLNIDDLAVIRDTDIAINKRKNIIINAFRQLGKDYDFNFDANSCDKVYCSKLVYLAYGEVPWPTSRTLDRFVVNPDDIASYVVGSDSFEIVMLYHDGKKIKDNKKIAMKEFLNPKPTIQASVK</sequence>
<protein>
    <recommendedName>
        <fullName evidence="2">Poxvirus G6</fullName>
    </recommendedName>
</protein>
<dbReference type="EMBL" id="FAXN01000020">
    <property type="protein sequence ID" value="CUV65167.1"/>
    <property type="molecule type" value="Genomic_DNA"/>
</dbReference>
<accession>A0A0S4XLK2</accession>
<dbReference type="Pfam" id="PF05708">
    <property type="entry name" value="Peptidase_C92"/>
    <property type="match status" value="1"/>
</dbReference>
<dbReference type="SUPFAM" id="SSF54001">
    <property type="entry name" value="Cysteine proteinases"/>
    <property type="match status" value="1"/>
</dbReference>
<dbReference type="AlphaFoldDB" id="A0A0S4XLK2"/>